<feature type="signal peptide" evidence="1">
    <location>
        <begin position="1"/>
        <end position="22"/>
    </location>
</feature>
<sequence>MKAVKILLLVLLTESSNLCTSATPLPDADPSPAIVEAEPELVMKHIKRAVPLNPRALPSACTLTNLNNCYKNCVCSGLPAVCNPVISGCRSYCSFSICGTYTQPPGLNASGKPP</sequence>
<evidence type="ECO:0000313" key="2">
    <source>
        <dbReference type="EMBL" id="KAK6506266.1"/>
    </source>
</evidence>
<protein>
    <submittedName>
        <fullName evidence="2">Uncharacterized protein</fullName>
    </submittedName>
</protein>
<evidence type="ECO:0000313" key="3">
    <source>
        <dbReference type="Proteomes" id="UP001307849"/>
    </source>
</evidence>
<evidence type="ECO:0000256" key="1">
    <source>
        <dbReference type="SAM" id="SignalP"/>
    </source>
</evidence>
<name>A0AAN8RU27_9PEZI</name>
<comment type="caution">
    <text evidence="2">The sequence shown here is derived from an EMBL/GenBank/DDBJ whole genome shotgun (WGS) entry which is preliminary data.</text>
</comment>
<accession>A0AAN8RU27</accession>
<dbReference type="Proteomes" id="UP001307849">
    <property type="component" value="Unassembled WGS sequence"/>
</dbReference>
<keyword evidence="1" id="KW-0732">Signal</keyword>
<proteinExistence type="predicted"/>
<dbReference type="EMBL" id="JAVHJM010000009">
    <property type="protein sequence ID" value="KAK6506266.1"/>
    <property type="molecule type" value="Genomic_DNA"/>
</dbReference>
<reference evidence="2 3" key="1">
    <citation type="submission" date="2019-10" db="EMBL/GenBank/DDBJ databases">
        <authorList>
            <person name="Palmer J.M."/>
        </authorList>
    </citation>
    <scope>NUCLEOTIDE SEQUENCE [LARGE SCALE GENOMIC DNA]</scope>
    <source>
        <strain evidence="2 3">TWF506</strain>
    </source>
</reference>
<keyword evidence="3" id="KW-1185">Reference proteome</keyword>
<dbReference type="AlphaFoldDB" id="A0AAN8RU27"/>
<organism evidence="2 3">
    <name type="scientific">Arthrobotrys conoides</name>
    <dbReference type="NCBI Taxonomy" id="74498"/>
    <lineage>
        <taxon>Eukaryota</taxon>
        <taxon>Fungi</taxon>
        <taxon>Dikarya</taxon>
        <taxon>Ascomycota</taxon>
        <taxon>Pezizomycotina</taxon>
        <taxon>Orbiliomycetes</taxon>
        <taxon>Orbiliales</taxon>
        <taxon>Orbiliaceae</taxon>
        <taxon>Arthrobotrys</taxon>
    </lineage>
</organism>
<feature type="chain" id="PRO_5042928163" evidence="1">
    <location>
        <begin position="23"/>
        <end position="114"/>
    </location>
</feature>
<gene>
    <name evidence="2" type="ORF">TWF506_011184</name>
</gene>